<feature type="region of interest" description="Disordered" evidence="1">
    <location>
        <begin position="1"/>
        <end position="21"/>
    </location>
</feature>
<dbReference type="AlphaFoldDB" id="A0A976QV34"/>
<evidence type="ECO:0000313" key="2">
    <source>
        <dbReference type="EMBL" id="UKK01756.2"/>
    </source>
</evidence>
<protein>
    <submittedName>
        <fullName evidence="2">Uncharacterized protein</fullName>
    </submittedName>
</protein>
<dbReference type="Pfam" id="PF04385">
    <property type="entry name" value="FAINT"/>
    <property type="match status" value="1"/>
</dbReference>
<sequence>MCRKSDESPETFQIDDDFPDPVGPDVVSEYLKNKEFEIPLSEALENEIYPDDLVPENAVEENEPEKVEDDIKIDLQNYLIPKEFNENGLATEEELSYIYEKARLATLFLLEFNRNKRSKHSVLLPNIGPDERLPILLDLAWLDHWYLDCEFYGSLRVYNVKKNFVIFGVIIHLNYIYSSPKTIWQSKSYYEFANKVIANGGFVPIDTDKVSVFLENGEIKHYVKTNSGWMESSRCIVIDINFRQSTFHYSYSKDGVKNIFEPRYDFKISKIQFGTGKLLSTPYVDLWEAKNKSEYAKKVECISVTVHDPTYIVILIYISDENFFKLVNRGGKWSAVDPKKVCSIKLALWCDCESFSYHVFENDVFRVFEAKEGYDFCALVKRGKHTHFKELVWESHNMNELAYKVIIDGVGHIKNTNNVIIYHINGKCTHLEKIDKNWIVLKPSWILDVSERKPTLGYNYIKDSDQIEYFIPLGMCLFKEVITKEGLVSKFVVNIWKAKNLYEYAYKAIVIRMHRNERYLVLLLVNKSMLLFHRLDKGHQWMQRSVDKGTLHELRMMKVDLTDPRASYKRTKDKINDKFVEYVPSETGSVAQPLPEVVVSKTQIQPDVLVPKPQTPVPQPQVQGFKPISVIQHGNIIDLDITKVYGIRGYDIFYRDDKLIFEARKNYLFKSVTKNEEILWKPKNNADLPNRVLYKRVNNTDKIKVYFPDKIKEDPPNPKPKLSFDPSTIQVEVTKCKKPGSELFKETVVEVSDTPVTTTLEDPEDLYVAPKQAPKKQWVIDDD</sequence>
<proteinExistence type="predicted"/>
<dbReference type="EMBL" id="CP056071">
    <property type="protein sequence ID" value="UKK01756.2"/>
    <property type="molecule type" value="Genomic_DNA"/>
</dbReference>
<name>A0A976QV34_THEOR</name>
<evidence type="ECO:0000313" key="3">
    <source>
        <dbReference type="Proteomes" id="UP000244811"/>
    </source>
</evidence>
<evidence type="ECO:0000256" key="1">
    <source>
        <dbReference type="SAM" id="MobiDB-lite"/>
    </source>
</evidence>
<dbReference type="Proteomes" id="UP000244811">
    <property type="component" value="Chromosome 2"/>
</dbReference>
<gene>
    <name evidence="2" type="ORF">MACK_001109</name>
</gene>
<accession>A0A976QV34</accession>
<reference evidence="2" key="1">
    <citation type="submission" date="2022-07" db="EMBL/GenBank/DDBJ databases">
        <title>Evaluation of T. orientalis genome assembly methods using nanopore sequencing and analysis of variation between genomes.</title>
        <authorList>
            <person name="Yam J."/>
            <person name="Micallef M.L."/>
            <person name="Liu M."/>
            <person name="Djordjevic S.P."/>
            <person name="Bogema D.R."/>
            <person name="Jenkins C."/>
        </authorList>
    </citation>
    <scope>NUCLEOTIDE SEQUENCE</scope>
    <source>
        <strain evidence="2">Goon Nure</strain>
    </source>
</reference>
<organism evidence="2 3">
    <name type="scientific">Theileria orientalis</name>
    <dbReference type="NCBI Taxonomy" id="68886"/>
    <lineage>
        <taxon>Eukaryota</taxon>
        <taxon>Sar</taxon>
        <taxon>Alveolata</taxon>
        <taxon>Apicomplexa</taxon>
        <taxon>Aconoidasida</taxon>
        <taxon>Piroplasmida</taxon>
        <taxon>Theileriidae</taxon>
        <taxon>Theileria</taxon>
    </lineage>
</organism>
<dbReference type="InterPro" id="IPR007480">
    <property type="entry name" value="DUF529"/>
</dbReference>